<organism evidence="5">
    <name type="scientific">Hubei partiti-like virus 5</name>
    <dbReference type="NCBI Taxonomy" id="1923058"/>
    <lineage>
        <taxon>Viruses</taxon>
        <taxon>Riboviria</taxon>
    </lineage>
</organism>
<dbReference type="Gene3D" id="3.30.70.270">
    <property type="match status" value="1"/>
</dbReference>
<dbReference type="GO" id="GO:0006351">
    <property type="term" value="P:DNA-templated transcription"/>
    <property type="evidence" value="ECO:0007669"/>
    <property type="project" value="InterPro"/>
</dbReference>
<dbReference type="PROSITE" id="PS50507">
    <property type="entry name" value="RDRP_SSRNA_POS"/>
    <property type="match status" value="1"/>
</dbReference>
<proteinExistence type="predicted"/>
<keyword evidence="3" id="KW-0693">Viral RNA replication</keyword>
<accession>A0A1L3KLK8</accession>
<evidence type="ECO:0000313" key="5">
    <source>
        <dbReference type="EMBL" id="APG78252.1"/>
    </source>
</evidence>
<dbReference type="InterPro" id="IPR043502">
    <property type="entry name" value="DNA/RNA_pol_sf"/>
</dbReference>
<keyword evidence="2" id="KW-0548">Nucleotidyltransferase</keyword>
<dbReference type="InterPro" id="IPR007094">
    <property type="entry name" value="RNA-dir_pol_PSvirus"/>
</dbReference>
<dbReference type="GO" id="GO:0039694">
    <property type="term" value="P:viral RNA genome replication"/>
    <property type="evidence" value="ECO:0007669"/>
    <property type="project" value="InterPro"/>
</dbReference>
<evidence type="ECO:0000259" key="4">
    <source>
        <dbReference type="PROSITE" id="PS50507"/>
    </source>
</evidence>
<dbReference type="InterPro" id="IPR043128">
    <property type="entry name" value="Rev_trsase/Diguanyl_cyclase"/>
</dbReference>
<dbReference type="InterPro" id="IPR001205">
    <property type="entry name" value="RNA-dir_pol_C"/>
</dbReference>
<keyword evidence="1" id="KW-0808">Transferase</keyword>
<reference evidence="5" key="1">
    <citation type="journal article" date="2016" name="Nature">
        <title>Redefining the invertebrate RNA virosphere.</title>
        <authorList>
            <person name="Shi M."/>
            <person name="Lin X.D."/>
            <person name="Tian J.H."/>
            <person name="Chen L.J."/>
            <person name="Chen X."/>
            <person name="Li C.X."/>
            <person name="Qin X.C."/>
            <person name="Li J."/>
            <person name="Cao J.P."/>
            <person name="Eden J.S."/>
            <person name="Buchmann J."/>
            <person name="Wang W."/>
            <person name="Xu J."/>
            <person name="Holmes E.C."/>
            <person name="Zhang Y.Z."/>
        </authorList>
    </citation>
    <scope>NUCLEOTIDE SEQUENCE</scope>
    <source>
        <strain evidence="5">QTM47485</strain>
    </source>
</reference>
<evidence type="ECO:0000256" key="2">
    <source>
        <dbReference type="ARBA" id="ARBA00022695"/>
    </source>
</evidence>
<protein>
    <submittedName>
        <fullName evidence="5">RdRp</fullName>
    </submittedName>
</protein>
<feature type="domain" description="RdRp catalytic" evidence="4">
    <location>
        <begin position="235"/>
        <end position="368"/>
    </location>
</feature>
<dbReference type="GO" id="GO:0003723">
    <property type="term" value="F:RNA binding"/>
    <property type="evidence" value="ECO:0007669"/>
    <property type="project" value="InterPro"/>
</dbReference>
<sequence length="558" mass="63511">MNMQRRSHFESLPAREGFPFNYERAQPDRNALFALNEVFGRAPVAAVRTKYHRARLTFSDLLQDLMEYDVDRPPRQHQPSYFAALESVRRDIGIPARSIVPLTTGAVAKHPSVPLSKSPGLPYKQRGYATKGEALADPATLRHIRQLWYDIEANKPVELPDVACYARAQICPREKNKVRATWGYPLDVYIAEAQWFYPYLDVLKNQENPIIAYGVEIATGGMSFINRMATAYPGHPYLLGDWSKFDKTIPPWLIRDAFRIVEETIDFSQVEDVEGKRWNVRDFRSKRRWRRMVNYFINTPVRMSDGRRFLKKGGVPSGSCWTNVIDSIVNAIVMRYLVYEATGSFPCADCYLGDDSVIVLPGLVNITDLANMAKQEFGMLLNPEKTSQTRDERGIHFLGYYNLSGHPTKALDTIIASTVYPERTVLSKVDTIARLVGQAYSCFDTESATGFLRCAHILLKEENLSPEAIEDYIHANPSRFKYLQTIGIAPQSITIPVIDDLHPTWRTLPSAPRRMWRPRYYDPGALYNAGVFWYGAFDTCQVSEEDFDSLSLDSGVVV</sequence>
<evidence type="ECO:0000256" key="3">
    <source>
        <dbReference type="ARBA" id="ARBA00022953"/>
    </source>
</evidence>
<dbReference type="SUPFAM" id="SSF56672">
    <property type="entry name" value="DNA/RNA polymerases"/>
    <property type="match status" value="1"/>
</dbReference>
<dbReference type="GO" id="GO:0003968">
    <property type="term" value="F:RNA-directed RNA polymerase activity"/>
    <property type="evidence" value="ECO:0007669"/>
    <property type="project" value="InterPro"/>
</dbReference>
<evidence type="ECO:0000256" key="1">
    <source>
        <dbReference type="ARBA" id="ARBA00022679"/>
    </source>
</evidence>
<dbReference type="Pfam" id="PF00680">
    <property type="entry name" value="RdRP_1"/>
    <property type="match status" value="1"/>
</dbReference>
<dbReference type="EMBL" id="KX884139">
    <property type="protein sequence ID" value="APG78252.1"/>
    <property type="molecule type" value="Genomic_RNA"/>
</dbReference>
<name>A0A1L3KLK8_9VIRU</name>